<proteinExistence type="predicted"/>
<sequence length="249" mass="28389">MRRGEVVGVERVVVVYLNGPSGQEHGPVGRARREAVAIDSRYSLWTSLDECLFMYTVLYSEWCRLVTAVLDVMKRQERIGMCLEEGRDEHMGEAAGVERSRHMSSTRGGSYDTRMAFVYGKLSAHDAVVMARRYYLQYYLGWVTHEFYTLCWKVGSIRLLLMWGRLDNTQRQVIDCGLYEDSQQSRSVGRSQCVLKYYGGLIGYGGSTEDIWGRQRHLKLFLYAVETLGVTSLLIAVIGTIYGRMLEGS</sequence>
<name>A0ABQ5GKH4_9ASTR</name>
<keyword evidence="3" id="KW-1185">Reference proteome</keyword>
<keyword evidence="1" id="KW-0472">Membrane</keyword>
<keyword evidence="1" id="KW-1133">Transmembrane helix</keyword>
<reference evidence="2" key="1">
    <citation type="journal article" date="2022" name="Int. J. Mol. Sci.">
        <title>Draft Genome of Tanacetum Coccineum: Genomic Comparison of Closely Related Tanacetum-Family Plants.</title>
        <authorList>
            <person name="Yamashiro T."/>
            <person name="Shiraishi A."/>
            <person name="Nakayama K."/>
            <person name="Satake H."/>
        </authorList>
    </citation>
    <scope>NUCLEOTIDE SEQUENCE</scope>
</reference>
<organism evidence="2 3">
    <name type="scientific">Tanacetum coccineum</name>
    <dbReference type="NCBI Taxonomy" id="301880"/>
    <lineage>
        <taxon>Eukaryota</taxon>
        <taxon>Viridiplantae</taxon>
        <taxon>Streptophyta</taxon>
        <taxon>Embryophyta</taxon>
        <taxon>Tracheophyta</taxon>
        <taxon>Spermatophyta</taxon>
        <taxon>Magnoliopsida</taxon>
        <taxon>eudicotyledons</taxon>
        <taxon>Gunneridae</taxon>
        <taxon>Pentapetalae</taxon>
        <taxon>asterids</taxon>
        <taxon>campanulids</taxon>
        <taxon>Asterales</taxon>
        <taxon>Asteraceae</taxon>
        <taxon>Asteroideae</taxon>
        <taxon>Anthemideae</taxon>
        <taxon>Anthemidinae</taxon>
        <taxon>Tanacetum</taxon>
    </lineage>
</organism>
<evidence type="ECO:0000313" key="3">
    <source>
        <dbReference type="Proteomes" id="UP001151760"/>
    </source>
</evidence>
<accession>A0ABQ5GKH4</accession>
<evidence type="ECO:0000256" key="1">
    <source>
        <dbReference type="SAM" id="Phobius"/>
    </source>
</evidence>
<feature type="transmembrane region" description="Helical" evidence="1">
    <location>
        <begin position="220"/>
        <end position="242"/>
    </location>
</feature>
<gene>
    <name evidence="2" type="ORF">Tco_1042018</name>
</gene>
<dbReference type="Proteomes" id="UP001151760">
    <property type="component" value="Unassembled WGS sequence"/>
</dbReference>
<protein>
    <submittedName>
        <fullName evidence="2">Uncharacterized protein</fullName>
    </submittedName>
</protein>
<comment type="caution">
    <text evidence="2">The sequence shown here is derived from an EMBL/GenBank/DDBJ whole genome shotgun (WGS) entry which is preliminary data.</text>
</comment>
<keyword evidence="1" id="KW-0812">Transmembrane</keyword>
<evidence type="ECO:0000313" key="2">
    <source>
        <dbReference type="EMBL" id="GJT75293.1"/>
    </source>
</evidence>
<dbReference type="EMBL" id="BQNB010018518">
    <property type="protein sequence ID" value="GJT75293.1"/>
    <property type="molecule type" value="Genomic_DNA"/>
</dbReference>
<reference evidence="2" key="2">
    <citation type="submission" date="2022-01" db="EMBL/GenBank/DDBJ databases">
        <authorList>
            <person name="Yamashiro T."/>
            <person name="Shiraishi A."/>
            <person name="Satake H."/>
            <person name="Nakayama K."/>
        </authorList>
    </citation>
    <scope>NUCLEOTIDE SEQUENCE</scope>
</reference>